<feature type="region of interest" description="Disordered" evidence="1">
    <location>
        <begin position="134"/>
        <end position="153"/>
    </location>
</feature>
<feature type="region of interest" description="Disordered" evidence="1">
    <location>
        <begin position="370"/>
        <end position="440"/>
    </location>
</feature>
<dbReference type="Proteomes" id="UP001218188">
    <property type="component" value="Unassembled WGS sequence"/>
</dbReference>
<evidence type="ECO:0000313" key="2">
    <source>
        <dbReference type="EMBL" id="KAJ7019391.1"/>
    </source>
</evidence>
<dbReference type="EMBL" id="JARJCM010000295">
    <property type="protein sequence ID" value="KAJ7019391.1"/>
    <property type="molecule type" value="Genomic_DNA"/>
</dbReference>
<evidence type="ECO:0000313" key="3">
    <source>
        <dbReference type="Proteomes" id="UP001218188"/>
    </source>
</evidence>
<feature type="region of interest" description="Disordered" evidence="1">
    <location>
        <begin position="215"/>
        <end position="250"/>
    </location>
</feature>
<gene>
    <name evidence="2" type="ORF">C8F04DRAFT_1197740</name>
</gene>
<accession>A0AAD6S341</accession>
<organism evidence="2 3">
    <name type="scientific">Mycena alexandri</name>
    <dbReference type="NCBI Taxonomy" id="1745969"/>
    <lineage>
        <taxon>Eukaryota</taxon>
        <taxon>Fungi</taxon>
        <taxon>Dikarya</taxon>
        <taxon>Basidiomycota</taxon>
        <taxon>Agaricomycotina</taxon>
        <taxon>Agaricomycetes</taxon>
        <taxon>Agaricomycetidae</taxon>
        <taxon>Agaricales</taxon>
        <taxon>Marasmiineae</taxon>
        <taxon>Mycenaceae</taxon>
        <taxon>Mycena</taxon>
    </lineage>
</organism>
<comment type="caution">
    <text evidence="2">The sequence shown here is derived from an EMBL/GenBank/DDBJ whole genome shotgun (WGS) entry which is preliminary data.</text>
</comment>
<dbReference type="AlphaFoldDB" id="A0AAD6S341"/>
<evidence type="ECO:0000256" key="1">
    <source>
        <dbReference type="SAM" id="MobiDB-lite"/>
    </source>
</evidence>
<sequence length="440" mass="47498">MSKKRKPRSKAPNPSGAFKPGPTRAEKCESQKKAAKAYYRRNAEEIREKNRLSIQERRAAAKAKKRQWDPPKKGKTTEQALLDESHRRSPSFDVNLVSDELLNRPLHFKDCRGAPSSDEDSDFRRMDLRRRIRTESSEVNTAPQSVHTTSEERVAIEVLTTMGGRVDSSSDGSILRRANLLSFDEASGVDQAPPAKGSIVDKALSLVAKLNELPLTPPTEREARRWDTPPKSSKEHSKTAHESIEGGRAGTTGAAARLIASGGGCSSSHVAAPRTQNPNTGCVSLPSIALAPVPVPPIVGRRNRTPPISCTPAAVGCRDGTPVGRHAGTPTGLVGEPSPSHNRPSVAALRMRPLLLREPRKSQHNTVARLHGGQRFGGQHAQPEKRRGPRPRPNNQSSAQALLDGLNEELKRTSIDIGAGGLDGVRAKKVADPGNSVDRG</sequence>
<feature type="compositionally biased region" description="Basic and acidic residues" evidence="1">
    <location>
        <begin position="66"/>
        <end position="76"/>
    </location>
</feature>
<feature type="compositionally biased region" description="Basic and acidic residues" evidence="1">
    <location>
        <begin position="41"/>
        <end position="59"/>
    </location>
</feature>
<protein>
    <submittedName>
        <fullName evidence="2">Uncharacterized protein</fullName>
    </submittedName>
</protein>
<proteinExistence type="predicted"/>
<feature type="compositionally biased region" description="Polar residues" evidence="1">
    <location>
        <begin position="137"/>
        <end position="148"/>
    </location>
</feature>
<keyword evidence="3" id="KW-1185">Reference proteome</keyword>
<feature type="region of interest" description="Disordered" evidence="1">
    <location>
        <begin position="1"/>
        <end position="89"/>
    </location>
</feature>
<feature type="region of interest" description="Disordered" evidence="1">
    <location>
        <begin position="321"/>
        <end position="345"/>
    </location>
</feature>
<reference evidence="2" key="1">
    <citation type="submission" date="2023-03" db="EMBL/GenBank/DDBJ databases">
        <title>Massive genome expansion in bonnet fungi (Mycena s.s.) driven by repeated elements and novel gene families across ecological guilds.</title>
        <authorList>
            <consortium name="Lawrence Berkeley National Laboratory"/>
            <person name="Harder C.B."/>
            <person name="Miyauchi S."/>
            <person name="Viragh M."/>
            <person name="Kuo A."/>
            <person name="Thoen E."/>
            <person name="Andreopoulos B."/>
            <person name="Lu D."/>
            <person name="Skrede I."/>
            <person name="Drula E."/>
            <person name="Henrissat B."/>
            <person name="Morin E."/>
            <person name="Kohler A."/>
            <person name="Barry K."/>
            <person name="LaButti K."/>
            <person name="Morin E."/>
            <person name="Salamov A."/>
            <person name="Lipzen A."/>
            <person name="Mereny Z."/>
            <person name="Hegedus B."/>
            <person name="Baldrian P."/>
            <person name="Stursova M."/>
            <person name="Weitz H."/>
            <person name="Taylor A."/>
            <person name="Grigoriev I.V."/>
            <person name="Nagy L.G."/>
            <person name="Martin F."/>
            <person name="Kauserud H."/>
        </authorList>
    </citation>
    <scope>NUCLEOTIDE SEQUENCE</scope>
    <source>
        <strain evidence="2">CBHHK200</strain>
    </source>
</reference>
<name>A0AAD6S341_9AGAR</name>
<feature type="compositionally biased region" description="Basic and acidic residues" evidence="1">
    <location>
        <begin position="219"/>
        <end position="245"/>
    </location>
</feature>